<dbReference type="OrthoDB" id="3158924at2759"/>
<feature type="region of interest" description="Disordered" evidence="1">
    <location>
        <begin position="167"/>
        <end position="227"/>
    </location>
</feature>
<feature type="region of interest" description="Disordered" evidence="1">
    <location>
        <begin position="105"/>
        <end position="155"/>
    </location>
</feature>
<evidence type="ECO:0000313" key="2">
    <source>
        <dbReference type="EMBL" id="KAE9400095.1"/>
    </source>
</evidence>
<organism evidence="2 3">
    <name type="scientific">Gymnopus androsaceus JB14</name>
    <dbReference type="NCBI Taxonomy" id="1447944"/>
    <lineage>
        <taxon>Eukaryota</taxon>
        <taxon>Fungi</taxon>
        <taxon>Dikarya</taxon>
        <taxon>Basidiomycota</taxon>
        <taxon>Agaricomycotina</taxon>
        <taxon>Agaricomycetes</taxon>
        <taxon>Agaricomycetidae</taxon>
        <taxon>Agaricales</taxon>
        <taxon>Marasmiineae</taxon>
        <taxon>Omphalotaceae</taxon>
        <taxon>Gymnopus</taxon>
    </lineage>
</organism>
<dbReference type="CDD" id="cd00024">
    <property type="entry name" value="CD_CSD"/>
    <property type="match status" value="1"/>
</dbReference>
<keyword evidence="3" id="KW-1185">Reference proteome</keyword>
<dbReference type="Gene3D" id="2.40.50.40">
    <property type="match status" value="1"/>
</dbReference>
<evidence type="ECO:0000313" key="3">
    <source>
        <dbReference type="Proteomes" id="UP000799118"/>
    </source>
</evidence>
<dbReference type="InterPro" id="IPR016197">
    <property type="entry name" value="Chromo-like_dom_sf"/>
</dbReference>
<evidence type="ECO:0000256" key="1">
    <source>
        <dbReference type="SAM" id="MobiDB-lite"/>
    </source>
</evidence>
<feature type="compositionally biased region" description="Polar residues" evidence="1">
    <location>
        <begin position="134"/>
        <end position="149"/>
    </location>
</feature>
<dbReference type="SUPFAM" id="SSF54160">
    <property type="entry name" value="Chromo domain-like"/>
    <property type="match status" value="1"/>
</dbReference>
<dbReference type="AlphaFoldDB" id="A0A6A4HTR5"/>
<feature type="compositionally biased region" description="Basic and acidic residues" evidence="1">
    <location>
        <begin position="105"/>
        <end position="130"/>
    </location>
</feature>
<accession>A0A6A4HTR5</accession>
<dbReference type="EMBL" id="ML769461">
    <property type="protein sequence ID" value="KAE9400095.1"/>
    <property type="molecule type" value="Genomic_DNA"/>
</dbReference>
<reference evidence="2" key="1">
    <citation type="journal article" date="2019" name="Environ. Microbiol.">
        <title>Fungal ecological strategies reflected in gene transcription - a case study of two litter decomposers.</title>
        <authorList>
            <person name="Barbi F."/>
            <person name="Kohler A."/>
            <person name="Barry K."/>
            <person name="Baskaran P."/>
            <person name="Daum C."/>
            <person name="Fauchery L."/>
            <person name="Ihrmark K."/>
            <person name="Kuo A."/>
            <person name="LaButti K."/>
            <person name="Lipzen A."/>
            <person name="Morin E."/>
            <person name="Grigoriev I.V."/>
            <person name="Henrissat B."/>
            <person name="Lindahl B."/>
            <person name="Martin F."/>
        </authorList>
    </citation>
    <scope>NUCLEOTIDE SEQUENCE</scope>
    <source>
        <strain evidence="2">JB14</strain>
    </source>
</reference>
<sequence length="294" mass="33371">MSSIVAKVDVQHKFFMRVLLEYIIKNLAEGQNHYAHMKLMEAENKRLRTKVLLKKTKRVAVNSGTSHHLTGEENMRVLFKGELKGVLQQLKLKVAAIRKELQAAEKAEEEERKAEDARQKKAHASDRETETESDSNAPFNDAIPSSSFIPSLPTRPRPWARLIQKALPDPNAQPTDPAILSEEQSDESDEERGGNNTLPEIRDQSEVSEGSEEASDGSDNSDSDEEEELKIRRIIGHKCTGKELCFQVEWEDDDETWEPLSNVENCIAVDIYLAHHQLTEPLQLSKQQYSMKNL</sequence>
<dbReference type="Proteomes" id="UP000799118">
    <property type="component" value="Unassembled WGS sequence"/>
</dbReference>
<name>A0A6A4HTR5_9AGAR</name>
<feature type="compositionally biased region" description="Acidic residues" evidence="1">
    <location>
        <begin position="209"/>
        <end position="227"/>
    </location>
</feature>
<protein>
    <recommendedName>
        <fullName evidence="4">Chromo domain-containing protein</fullName>
    </recommendedName>
</protein>
<proteinExistence type="predicted"/>
<gene>
    <name evidence="2" type="ORF">BT96DRAFT_938973</name>
</gene>
<evidence type="ECO:0008006" key="4">
    <source>
        <dbReference type="Google" id="ProtNLM"/>
    </source>
</evidence>